<evidence type="ECO:0000313" key="2">
    <source>
        <dbReference type="Proteomes" id="UP000297245"/>
    </source>
</evidence>
<keyword evidence="2" id="KW-1185">Reference proteome</keyword>
<evidence type="ECO:0000313" key="1">
    <source>
        <dbReference type="EMBL" id="THU87947.1"/>
    </source>
</evidence>
<gene>
    <name evidence="1" type="ORF">K435DRAFT_803888</name>
</gene>
<name>A0A4S8LG10_DENBC</name>
<dbReference type="AlphaFoldDB" id="A0A4S8LG10"/>
<sequence length="150" mass="15874">MSRYFRSNQAFQRNRGIVTVTVASVHVNTVTCTGSAGAVKLVGAETTAACCSGTCLLVSIAELPGSEADDSLDQNLSNSRSSNGSTNCSFQDPQVTVGLSIFVLFWDWDDQVGDWSNCTWGFCSCLLAGREHVGVLGAEKGCEVVTEVPP</sequence>
<dbReference type="EMBL" id="ML179428">
    <property type="protein sequence ID" value="THU87947.1"/>
    <property type="molecule type" value="Genomic_DNA"/>
</dbReference>
<dbReference type="Proteomes" id="UP000297245">
    <property type="component" value="Unassembled WGS sequence"/>
</dbReference>
<protein>
    <submittedName>
        <fullName evidence="1">Uncharacterized protein</fullName>
    </submittedName>
</protein>
<proteinExistence type="predicted"/>
<organism evidence="1 2">
    <name type="scientific">Dendrothele bispora (strain CBS 962.96)</name>
    <dbReference type="NCBI Taxonomy" id="1314807"/>
    <lineage>
        <taxon>Eukaryota</taxon>
        <taxon>Fungi</taxon>
        <taxon>Dikarya</taxon>
        <taxon>Basidiomycota</taxon>
        <taxon>Agaricomycotina</taxon>
        <taxon>Agaricomycetes</taxon>
        <taxon>Agaricomycetidae</taxon>
        <taxon>Agaricales</taxon>
        <taxon>Agaricales incertae sedis</taxon>
        <taxon>Dendrothele</taxon>
    </lineage>
</organism>
<accession>A0A4S8LG10</accession>
<reference evidence="1 2" key="1">
    <citation type="journal article" date="2019" name="Nat. Ecol. Evol.">
        <title>Megaphylogeny resolves global patterns of mushroom evolution.</title>
        <authorList>
            <person name="Varga T."/>
            <person name="Krizsan K."/>
            <person name="Foldi C."/>
            <person name="Dima B."/>
            <person name="Sanchez-Garcia M."/>
            <person name="Sanchez-Ramirez S."/>
            <person name="Szollosi G.J."/>
            <person name="Szarkandi J.G."/>
            <person name="Papp V."/>
            <person name="Albert L."/>
            <person name="Andreopoulos W."/>
            <person name="Angelini C."/>
            <person name="Antonin V."/>
            <person name="Barry K.W."/>
            <person name="Bougher N.L."/>
            <person name="Buchanan P."/>
            <person name="Buyck B."/>
            <person name="Bense V."/>
            <person name="Catcheside P."/>
            <person name="Chovatia M."/>
            <person name="Cooper J."/>
            <person name="Damon W."/>
            <person name="Desjardin D."/>
            <person name="Finy P."/>
            <person name="Geml J."/>
            <person name="Haridas S."/>
            <person name="Hughes K."/>
            <person name="Justo A."/>
            <person name="Karasinski D."/>
            <person name="Kautmanova I."/>
            <person name="Kiss B."/>
            <person name="Kocsube S."/>
            <person name="Kotiranta H."/>
            <person name="LaButti K.M."/>
            <person name="Lechner B.E."/>
            <person name="Liimatainen K."/>
            <person name="Lipzen A."/>
            <person name="Lukacs Z."/>
            <person name="Mihaltcheva S."/>
            <person name="Morgado L.N."/>
            <person name="Niskanen T."/>
            <person name="Noordeloos M.E."/>
            <person name="Ohm R.A."/>
            <person name="Ortiz-Santana B."/>
            <person name="Ovrebo C."/>
            <person name="Racz N."/>
            <person name="Riley R."/>
            <person name="Savchenko A."/>
            <person name="Shiryaev A."/>
            <person name="Soop K."/>
            <person name="Spirin V."/>
            <person name="Szebenyi C."/>
            <person name="Tomsovsky M."/>
            <person name="Tulloss R.E."/>
            <person name="Uehling J."/>
            <person name="Grigoriev I.V."/>
            <person name="Vagvolgyi C."/>
            <person name="Papp T."/>
            <person name="Martin F.M."/>
            <person name="Miettinen O."/>
            <person name="Hibbett D.S."/>
            <person name="Nagy L.G."/>
        </authorList>
    </citation>
    <scope>NUCLEOTIDE SEQUENCE [LARGE SCALE GENOMIC DNA]</scope>
    <source>
        <strain evidence="1 2">CBS 962.96</strain>
    </source>
</reference>